<keyword evidence="2" id="KW-1185">Reference proteome</keyword>
<evidence type="ECO:0000313" key="2">
    <source>
        <dbReference type="Proteomes" id="UP000688137"/>
    </source>
</evidence>
<gene>
    <name evidence="1" type="ORF">PPRIM_AZ9-3.1.T1180197</name>
</gene>
<dbReference type="EMBL" id="CAJJDM010000121">
    <property type="protein sequence ID" value="CAD8102612.1"/>
    <property type="molecule type" value="Genomic_DNA"/>
</dbReference>
<dbReference type="Proteomes" id="UP000688137">
    <property type="component" value="Unassembled WGS sequence"/>
</dbReference>
<name>A0A8S1PHA8_PARPR</name>
<organism evidence="1 2">
    <name type="scientific">Paramecium primaurelia</name>
    <dbReference type="NCBI Taxonomy" id="5886"/>
    <lineage>
        <taxon>Eukaryota</taxon>
        <taxon>Sar</taxon>
        <taxon>Alveolata</taxon>
        <taxon>Ciliophora</taxon>
        <taxon>Intramacronucleata</taxon>
        <taxon>Oligohymenophorea</taxon>
        <taxon>Peniculida</taxon>
        <taxon>Parameciidae</taxon>
        <taxon>Paramecium</taxon>
    </lineage>
</organism>
<evidence type="ECO:0000313" key="1">
    <source>
        <dbReference type="EMBL" id="CAD8102612.1"/>
    </source>
</evidence>
<accession>A0A8S1PHA8</accession>
<sequence>MRQLKIQQQIKISLCFGLIQKSNGLQIFGLIYQQQMGPRRKQIQSQICSIHQYCQVFGFKNYKRIIQIVVNMNLLYKFEQLSFSRQSQELLIKKNFGSNTAQLLTNQLKFVYFI</sequence>
<proteinExistence type="predicted"/>
<comment type="caution">
    <text evidence="1">The sequence shown here is derived from an EMBL/GenBank/DDBJ whole genome shotgun (WGS) entry which is preliminary data.</text>
</comment>
<reference evidence="1" key="1">
    <citation type="submission" date="2021-01" db="EMBL/GenBank/DDBJ databases">
        <authorList>
            <consortium name="Genoscope - CEA"/>
            <person name="William W."/>
        </authorList>
    </citation>
    <scope>NUCLEOTIDE SEQUENCE</scope>
</reference>
<protein>
    <submittedName>
        <fullName evidence="1">Uncharacterized protein</fullName>
    </submittedName>
</protein>
<dbReference type="AlphaFoldDB" id="A0A8S1PHA8"/>